<comment type="caution">
    <text evidence="4">The sequence shown here is derived from an EMBL/GenBank/DDBJ whole genome shotgun (WGS) entry which is preliminary data.</text>
</comment>
<dbReference type="InterPro" id="IPR002711">
    <property type="entry name" value="HNH"/>
</dbReference>
<dbReference type="EMBL" id="JBHSRD010000002">
    <property type="protein sequence ID" value="MFC6005782.1"/>
    <property type="molecule type" value="Genomic_DNA"/>
</dbReference>
<dbReference type="Pfam" id="PF02720">
    <property type="entry name" value="DUF222"/>
    <property type="match status" value="1"/>
</dbReference>
<dbReference type="Gene3D" id="1.10.30.50">
    <property type="match status" value="1"/>
</dbReference>
<feature type="region of interest" description="Disordered" evidence="2">
    <location>
        <begin position="419"/>
        <end position="438"/>
    </location>
</feature>
<comment type="similarity">
    <text evidence="1">Belongs to the Rv1128c/1148c/1588c/1702c/1945/3466 family.</text>
</comment>
<feature type="domain" description="HNH nuclease" evidence="3">
    <location>
        <begin position="355"/>
        <end position="407"/>
    </location>
</feature>
<feature type="compositionally biased region" description="Basic and acidic residues" evidence="2">
    <location>
        <begin position="419"/>
        <end position="435"/>
    </location>
</feature>
<keyword evidence="5" id="KW-1185">Reference proteome</keyword>
<evidence type="ECO:0000259" key="3">
    <source>
        <dbReference type="SMART" id="SM00507"/>
    </source>
</evidence>
<dbReference type="SMART" id="SM00507">
    <property type="entry name" value="HNHc"/>
    <property type="match status" value="1"/>
</dbReference>
<accession>A0ABW1J9X0</accession>
<name>A0ABW1J9X0_9ACTN</name>
<organism evidence="4 5">
    <name type="scientific">Angustibacter luteus</name>
    <dbReference type="NCBI Taxonomy" id="658456"/>
    <lineage>
        <taxon>Bacteria</taxon>
        <taxon>Bacillati</taxon>
        <taxon>Actinomycetota</taxon>
        <taxon>Actinomycetes</taxon>
        <taxon>Kineosporiales</taxon>
        <taxon>Kineosporiaceae</taxon>
    </lineage>
</organism>
<proteinExistence type="inferred from homology"/>
<reference evidence="5" key="1">
    <citation type="journal article" date="2019" name="Int. J. Syst. Evol. Microbiol.">
        <title>The Global Catalogue of Microorganisms (GCM) 10K type strain sequencing project: providing services to taxonomists for standard genome sequencing and annotation.</title>
        <authorList>
            <consortium name="The Broad Institute Genomics Platform"/>
            <consortium name="The Broad Institute Genome Sequencing Center for Infectious Disease"/>
            <person name="Wu L."/>
            <person name="Ma J."/>
        </authorList>
    </citation>
    <scope>NUCLEOTIDE SEQUENCE [LARGE SCALE GENOMIC DNA]</scope>
    <source>
        <strain evidence="5">KACC 14249</strain>
    </source>
</reference>
<gene>
    <name evidence="4" type="ORF">ACFQDO_01460</name>
</gene>
<evidence type="ECO:0000313" key="5">
    <source>
        <dbReference type="Proteomes" id="UP001596189"/>
    </source>
</evidence>
<dbReference type="CDD" id="cd00085">
    <property type="entry name" value="HNHc"/>
    <property type="match status" value="1"/>
</dbReference>
<evidence type="ECO:0000313" key="4">
    <source>
        <dbReference type="EMBL" id="MFC6005782.1"/>
    </source>
</evidence>
<evidence type="ECO:0000256" key="1">
    <source>
        <dbReference type="ARBA" id="ARBA00023450"/>
    </source>
</evidence>
<dbReference type="InterPro" id="IPR003615">
    <property type="entry name" value="HNH_nuc"/>
</dbReference>
<dbReference type="Proteomes" id="UP001596189">
    <property type="component" value="Unassembled WGS sequence"/>
</dbReference>
<dbReference type="Pfam" id="PF01844">
    <property type="entry name" value="HNH"/>
    <property type="match status" value="1"/>
</dbReference>
<protein>
    <submittedName>
        <fullName evidence="4">DUF222 domain-containing protein</fullName>
    </submittedName>
</protein>
<evidence type="ECO:0000256" key="2">
    <source>
        <dbReference type="SAM" id="MobiDB-lite"/>
    </source>
</evidence>
<dbReference type="RefSeq" id="WP_345716659.1">
    <property type="nucleotide sequence ID" value="NZ_BAABFP010000005.1"/>
</dbReference>
<dbReference type="InterPro" id="IPR003870">
    <property type="entry name" value="DUF222"/>
</dbReference>
<sequence length="456" mass="47989">MSSSPVAPASEASAALVQVLAGLGRLAAVESWQVSDDDLAGAVAALDRVTRLAQAHGTRLLAEAGSRGLPGQAGHARLEHWLSAQLPTTNPRAAAAQARRAERLFTSAVAAELGPTREALLAGALSVEQADVVAGTVEALVPPALPAGVVPDVAVCEGQAFLIEQAAHFDPLRLRRLATYLRHRLDPDADERLAHDEDAQTRARALTLASTSSGMVHVEGLLTQVCGAALRTALDAWTAPQPAAVGAPDPRSAAQRRHDGLQHLAERAIAAPELLPTTHGSPYRVVVTVPHETLAAAVVGAKVTGLAPATMPDGTALSSTTLATLTCTADLLPVVIDGVGNPLDVGRTQRSFTARQRHALSVRDRGCTWPGCGAPPEWTDAHHLQPWSDGGSTDLDNAALLCGHHHRYVHRTSQTGRLVDGEGHWDTGPPRDRPPHPTITRATRLLDALARRWRTP</sequence>